<dbReference type="Proteomes" id="UP000001861">
    <property type="component" value="Unassembled WGS sequence"/>
</dbReference>
<dbReference type="VEuPathDB" id="FungiDB:CC1G_15235"/>
<evidence type="ECO:0000313" key="2">
    <source>
        <dbReference type="Proteomes" id="UP000001861"/>
    </source>
</evidence>
<sequence>MYYQHYKVTVNIISFRQTLQGFADVWRGRHPGTHFEILPFEHERVIAPDDPFLDPIVPPRIKTIARLRATSTWPNMYNKKSLRRRALSMIALLPTPKKPVLSPGLELRRYMQGKSSNNLGILASRLHQRQRRALGSQCPWLCPFLSTARARVTSTTVLPDCVG</sequence>
<dbReference type="EMBL" id="AACS02000010">
    <property type="protein sequence ID" value="EFI26833.1"/>
    <property type="molecule type" value="Genomic_DNA"/>
</dbReference>
<comment type="caution">
    <text evidence="1">The sequence shown here is derived from an EMBL/GenBank/DDBJ whole genome shotgun (WGS) entry which is preliminary data.</text>
</comment>
<organism evidence="1 2">
    <name type="scientific">Coprinopsis cinerea (strain Okayama-7 / 130 / ATCC MYA-4618 / FGSC 9003)</name>
    <name type="common">Inky cap fungus</name>
    <name type="synonym">Hormographiella aspergillata</name>
    <dbReference type="NCBI Taxonomy" id="240176"/>
    <lineage>
        <taxon>Eukaryota</taxon>
        <taxon>Fungi</taxon>
        <taxon>Dikarya</taxon>
        <taxon>Basidiomycota</taxon>
        <taxon>Agaricomycotina</taxon>
        <taxon>Agaricomycetes</taxon>
        <taxon>Agaricomycetidae</taxon>
        <taxon>Agaricales</taxon>
        <taxon>Agaricineae</taxon>
        <taxon>Psathyrellaceae</taxon>
        <taxon>Coprinopsis</taxon>
    </lineage>
</organism>
<keyword evidence="2" id="KW-1185">Reference proteome</keyword>
<name>D6RQ60_COPC7</name>
<dbReference type="HOGENOM" id="CLU_1626950_0_0_1"/>
<dbReference type="AlphaFoldDB" id="D6RQ60"/>
<gene>
    <name evidence="1" type="ORF">CC1G_15235</name>
</gene>
<dbReference type="GeneID" id="9379989"/>
<evidence type="ECO:0000313" key="1">
    <source>
        <dbReference type="EMBL" id="EFI26833.1"/>
    </source>
</evidence>
<dbReference type="InParanoid" id="D6RQ60"/>
<reference evidence="1 2" key="1">
    <citation type="journal article" date="2010" name="Proc. Natl. Acad. Sci. U.S.A.">
        <title>Insights into evolution of multicellular fungi from the assembled chromosomes of the mushroom Coprinopsis cinerea (Coprinus cinereus).</title>
        <authorList>
            <person name="Stajich J.E."/>
            <person name="Wilke S.K."/>
            <person name="Ahren D."/>
            <person name="Au C.H."/>
            <person name="Birren B.W."/>
            <person name="Borodovsky M."/>
            <person name="Burns C."/>
            <person name="Canback B."/>
            <person name="Casselton L.A."/>
            <person name="Cheng C.K."/>
            <person name="Deng J."/>
            <person name="Dietrich F.S."/>
            <person name="Fargo D.C."/>
            <person name="Farman M.L."/>
            <person name="Gathman A.C."/>
            <person name="Goldberg J."/>
            <person name="Guigo R."/>
            <person name="Hoegger P.J."/>
            <person name="Hooker J.B."/>
            <person name="Huggins A."/>
            <person name="James T.Y."/>
            <person name="Kamada T."/>
            <person name="Kilaru S."/>
            <person name="Kodira C."/>
            <person name="Kues U."/>
            <person name="Kupfer D."/>
            <person name="Kwan H.S."/>
            <person name="Lomsadze A."/>
            <person name="Li W."/>
            <person name="Lilly W.W."/>
            <person name="Ma L.J."/>
            <person name="Mackey A.J."/>
            <person name="Manning G."/>
            <person name="Martin F."/>
            <person name="Muraguchi H."/>
            <person name="Natvig D.O."/>
            <person name="Palmerini H."/>
            <person name="Ramesh M.A."/>
            <person name="Rehmeyer C.J."/>
            <person name="Roe B.A."/>
            <person name="Shenoy N."/>
            <person name="Stanke M."/>
            <person name="Ter-Hovhannisyan V."/>
            <person name="Tunlid A."/>
            <person name="Velagapudi R."/>
            <person name="Vision T.J."/>
            <person name="Zeng Q."/>
            <person name="Zolan M.E."/>
            <person name="Pukkila P.J."/>
        </authorList>
    </citation>
    <scope>NUCLEOTIDE SEQUENCE [LARGE SCALE GENOMIC DNA]</scope>
    <source>
        <strain evidence="2">Okayama-7 / 130 / ATCC MYA-4618 / FGSC 9003</strain>
    </source>
</reference>
<protein>
    <submittedName>
        <fullName evidence="1">Uncharacterized protein</fullName>
    </submittedName>
</protein>
<dbReference type="KEGG" id="cci:CC1G_15235"/>
<proteinExistence type="predicted"/>
<accession>D6RQ60</accession>
<dbReference type="RefSeq" id="XP_002910327.1">
    <property type="nucleotide sequence ID" value="XM_002910281.1"/>
</dbReference>